<dbReference type="WBParaSite" id="OFLC_0000999401-mRNA-1">
    <property type="protein sequence ID" value="OFLC_0000999401-mRNA-1"/>
    <property type="gene ID" value="OFLC_0000999401"/>
</dbReference>
<dbReference type="STRING" id="387005.A0A183HR83"/>
<sequence>MHDINEYLAAIALTLANDRISDVRKEATLLLAKILGKFVSEEWASDYCNSCRTADMSFIPITDSFINDIVKGFARSMNWRRRQTFALFCEKSLEAGVLSYDQFSSLLLNDLIKLAGDSVANVRLAFVRSLSKTRGGYAFRGSCDSSIIHQSLEILLSDKDVDCRRAARISLGIPDTENAVNVSLSNISIFYFMIYVSGYYEFVVLYPQ</sequence>
<dbReference type="AlphaFoldDB" id="A0A183HR83"/>
<dbReference type="InterPro" id="IPR051023">
    <property type="entry name" value="PP2A_Regulatory_Subunit_A"/>
</dbReference>
<evidence type="ECO:0000256" key="1">
    <source>
        <dbReference type="ARBA" id="ARBA00022737"/>
    </source>
</evidence>
<keyword evidence="1" id="KW-0677">Repeat</keyword>
<dbReference type="GO" id="GO:0005737">
    <property type="term" value="C:cytoplasm"/>
    <property type="evidence" value="ECO:0007669"/>
    <property type="project" value="TreeGrafter"/>
</dbReference>
<dbReference type="EMBL" id="UZAJ01012853">
    <property type="protein sequence ID" value="VDO64977.1"/>
    <property type="molecule type" value="Genomic_DNA"/>
</dbReference>
<proteinExistence type="predicted"/>
<dbReference type="InterPro" id="IPR016024">
    <property type="entry name" value="ARM-type_fold"/>
</dbReference>
<organism evidence="4">
    <name type="scientific">Onchocerca flexuosa</name>
    <dbReference type="NCBI Taxonomy" id="387005"/>
    <lineage>
        <taxon>Eukaryota</taxon>
        <taxon>Metazoa</taxon>
        <taxon>Ecdysozoa</taxon>
        <taxon>Nematoda</taxon>
        <taxon>Chromadorea</taxon>
        <taxon>Rhabditida</taxon>
        <taxon>Spirurina</taxon>
        <taxon>Spiruromorpha</taxon>
        <taxon>Filarioidea</taxon>
        <taxon>Onchocercidae</taxon>
        <taxon>Onchocerca</taxon>
    </lineage>
</organism>
<keyword evidence="3" id="KW-1185">Reference proteome</keyword>
<reference evidence="4" key="1">
    <citation type="submission" date="2016-06" db="UniProtKB">
        <authorList>
            <consortium name="WormBaseParasite"/>
        </authorList>
    </citation>
    <scope>IDENTIFICATION</scope>
</reference>
<evidence type="ECO:0000313" key="2">
    <source>
        <dbReference type="EMBL" id="VDO64977.1"/>
    </source>
</evidence>
<dbReference type="GO" id="GO:0019888">
    <property type="term" value="F:protein phosphatase regulator activity"/>
    <property type="evidence" value="ECO:0007669"/>
    <property type="project" value="TreeGrafter"/>
</dbReference>
<evidence type="ECO:0000313" key="3">
    <source>
        <dbReference type="Proteomes" id="UP000267606"/>
    </source>
</evidence>
<accession>A0A183HR83</accession>
<reference evidence="2 3" key="2">
    <citation type="submission" date="2018-11" db="EMBL/GenBank/DDBJ databases">
        <authorList>
            <consortium name="Pathogen Informatics"/>
        </authorList>
    </citation>
    <scope>NUCLEOTIDE SEQUENCE [LARGE SCALE GENOMIC DNA]</scope>
</reference>
<name>A0A183HR83_9BILA</name>
<dbReference type="Gene3D" id="1.25.10.10">
    <property type="entry name" value="Leucine-rich Repeat Variant"/>
    <property type="match status" value="1"/>
</dbReference>
<protein>
    <submittedName>
        <fullName evidence="4">NUC173 domain-containing protein</fullName>
    </submittedName>
</protein>
<dbReference type="SUPFAM" id="SSF48371">
    <property type="entry name" value="ARM repeat"/>
    <property type="match status" value="1"/>
</dbReference>
<dbReference type="PANTHER" id="PTHR10648:SF1">
    <property type="entry name" value="SERINE_THREONINE-PROTEIN PHOSPHATASE 4 REGULATORY SUBUNIT 1"/>
    <property type="match status" value="1"/>
</dbReference>
<dbReference type="InterPro" id="IPR011989">
    <property type="entry name" value="ARM-like"/>
</dbReference>
<dbReference type="Proteomes" id="UP000267606">
    <property type="component" value="Unassembled WGS sequence"/>
</dbReference>
<gene>
    <name evidence="2" type="ORF">OFLC_LOCUS9994</name>
</gene>
<evidence type="ECO:0000313" key="4">
    <source>
        <dbReference type="WBParaSite" id="OFLC_0000999401-mRNA-1"/>
    </source>
</evidence>
<dbReference type="PANTHER" id="PTHR10648">
    <property type="entry name" value="SERINE/THREONINE-PROTEIN PHOSPHATASE PP2A 65 KDA REGULATORY SUBUNIT"/>
    <property type="match status" value="1"/>
</dbReference>